<name>A0A5B7GAM0_PORTR</name>
<organism evidence="2 3">
    <name type="scientific">Portunus trituberculatus</name>
    <name type="common">Swimming crab</name>
    <name type="synonym">Neptunus trituberculatus</name>
    <dbReference type="NCBI Taxonomy" id="210409"/>
    <lineage>
        <taxon>Eukaryota</taxon>
        <taxon>Metazoa</taxon>
        <taxon>Ecdysozoa</taxon>
        <taxon>Arthropoda</taxon>
        <taxon>Crustacea</taxon>
        <taxon>Multicrustacea</taxon>
        <taxon>Malacostraca</taxon>
        <taxon>Eumalacostraca</taxon>
        <taxon>Eucarida</taxon>
        <taxon>Decapoda</taxon>
        <taxon>Pleocyemata</taxon>
        <taxon>Brachyura</taxon>
        <taxon>Eubrachyura</taxon>
        <taxon>Portunoidea</taxon>
        <taxon>Portunidae</taxon>
        <taxon>Portuninae</taxon>
        <taxon>Portunus</taxon>
    </lineage>
</organism>
<comment type="caution">
    <text evidence="2">The sequence shown here is derived from an EMBL/GenBank/DDBJ whole genome shotgun (WGS) entry which is preliminary data.</text>
</comment>
<keyword evidence="3" id="KW-1185">Reference proteome</keyword>
<evidence type="ECO:0000313" key="3">
    <source>
        <dbReference type="Proteomes" id="UP000324222"/>
    </source>
</evidence>
<dbReference type="EMBL" id="VSRR010013558">
    <property type="protein sequence ID" value="MPC55932.1"/>
    <property type="molecule type" value="Genomic_DNA"/>
</dbReference>
<feature type="region of interest" description="Disordered" evidence="1">
    <location>
        <begin position="14"/>
        <end position="104"/>
    </location>
</feature>
<feature type="compositionally biased region" description="Polar residues" evidence="1">
    <location>
        <begin position="79"/>
        <end position="90"/>
    </location>
</feature>
<dbReference type="Proteomes" id="UP000324222">
    <property type="component" value="Unassembled WGS sequence"/>
</dbReference>
<accession>A0A5B7GAM0</accession>
<reference evidence="2 3" key="1">
    <citation type="submission" date="2019-05" db="EMBL/GenBank/DDBJ databases">
        <title>Another draft genome of Portunus trituberculatus and its Hox gene families provides insights of decapod evolution.</title>
        <authorList>
            <person name="Jeong J.-H."/>
            <person name="Song I."/>
            <person name="Kim S."/>
            <person name="Choi T."/>
            <person name="Kim D."/>
            <person name="Ryu S."/>
            <person name="Kim W."/>
        </authorList>
    </citation>
    <scope>NUCLEOTIDE SEQUENCE [LARGE SCALE GENOMIC DNA]</scope>
    <source>
        <tissue evidence="2">Muscle</tissue>
    </source>
</reference>
<gene>
    <name evidence="2" type="ORF">E2C01_049880</name>
</gene>
<feature type="compositionally biased region" description="Polar residues" evidence="1">
    <location>
        <begin position="34"/>
        <end position="45"/>
    </location>
</feature>
<dbReference type="AlphaFoldDB" id="A0A5B7GAM0"/>
<evidence type="ECO:0000256" key="1">
    <source>
        <dbReference type="SAM" id="MobiDB-lite"/>
    </source>
</evidence>
<proteinExistence type="predicted"/>
<protein>
    <submittedName>
        <fullName evidence="2">Uncharacterized protein</fullName>
    </submittedName>
</protein>
<evidence type="ECO:0000313" key="2">
    <source>
        <dbReference type="EMBL" id="MPC55932.1"/>
    </source>
</evidence>
<sequence length="104" mass="11456">MTTTERIIISKQVNVGQQTEHKSCVADSVPDTPGATTSAQRTFPSNVFVEHRNPTSTIRDKHEEHKTHEGHFGSPLTPHHSSSLAHTTPSHALLQYAKNPLVVQ</sequence>
<feature type="compositionally biased region" description="Basic and acidic residues" evidence="1">
    <location>
        <begin position="49"/>
        <end position="71"/>
    </location>
</feature>